<evidence type="ECO:0000256" key="3">
    <source>
        <dbReference type="ARBA" id="ARBA00022651"/>
    </source>
</evidence>
<feature type="region of interest" description="Disordered" evidence="8">
    <location>
        <begin position="27"/>
        <end position="146"/>
    </location>
</feature>
<feature type="compositionally biased region" description="Low complexity" evidence="8">
    <location>
        <begin position="33"/>
        <end position="74"/>
    </location>
</feature>
<evidence type="ECO:0000259" key="10">
    <source>
        <dbReference type="Pfam" id="PF00326"/>
    </source>
</evidence>
<dbReference type="GO" id="GO:0005576">
    <property type="term" value="C:extracellular region"/>
    <property type="evidence" value="ECO:0007669"/>
    <property type="project" value="UniProtKB-SubCell"/>
</dbReference>
<dbReference type="GO" id="GO:0006508">
    <property type="term" value="P:proteolysis"/>
    <property type="evidence" value="ECO:0007669"/>
    <property type="project" value="InterPro"/>
</dbReference>
<dbReference type="RefSeq" id="WP_012237238.1">
    <property type="nucleotide sequence ID" value="NC_010162.1"/>
</dbReference>
<sequence>MSRSVFGLNVLFSVGVAAALAACGSEADPVDPGAAGSSGASTSGGTTSGATSGGTSSSGADTAASTVASTSSSAGTGGGSTGTGDGGSTGAGDGGSTGAGDGGSTGAGDGGSTGAGDGGTMNPGDGGSVGCGKAVTRPNPRTQQTLTVGGVTRYYLIHVPENYDPSKPLPLVFGIHGLNMNNVWAAHDNSGFQLIQETNNQALLIYPQGLPANGQSTPPSTESQWGTADSNWGGPPPNANQARMTADLAFFDAMLEHAKTNYCVDTKRVFAVGFSQGGFMTNTLGCQRASVFRGLAPVAGWGPNGSQPTCSDASAAHALIQTQGDSDGTVTPQLGQATRDFWRGRNGCQATTMRSSFGDSCVEYQGCKEGQPVVYCTHPGGHNVPSGAGGRAWRFFQSLK</sequence>
<feature type="chain" id="PRO_5002738599" evidence="9">
    <location>
        <begin position="28"/>
        <end position="400"/>
    </location>
</feature>
<dbReference type="eggNOG" id="COG3509">
    <property type="taxonomic scope" value="Bacteria"/>
</dbReference>
<dbReference type="InterPro" id="IPR029058">
    <property type="entry name" value="AB_hydrolase_fold"/>
</dbReference>
<dbReference type="PANTHER" id="PTHR38050">
    <property type="match status" value="1"/>
</dbReference>
<evidence type="ECO:0000313" key="12">
    <source>
        <dbReference type="Proteomes" id="UP000002139"/>
    </source>
</evidence>
<keyword evidence="2" id="KW-0964">Secreted</keyword>
<gene>
    <name evidence="11" type="ordered locus">sce4606</name>
</gene>
<evidence type="ECO:0000256" key="1">
    <source>
        <dbReference type="ARBA" id="ARBA00004613"/>
    </source>
</evidence>
<dbReference type="EMBL" id="AM746676">
    <property type="protein sequence ID" value="CAN94769.1"/>
    <property type="molecule type" value="Genomic_DNA"/>
</dbReference>
<evidence type="ECO:0000256" key="9">
    <source>
        <dbReference type="SAM" id="SignalP"/>
    </source>
</evidence>
<dbReference type="HOGENOM" id="CLU_027551_2_0_7"/>
<dbReference type="GO" id="GO:0045493">
    <property type="term" value="P:xylan catabolic process"/>
    <property type="evidence" value="ECO:0007669"/>
    <property type="project" value="UniProtKB-KW"/>
</dbReference>
<dbReference type="Gene3D" id="3.40.50.1820">
    <property type="entry name" value="alpha/beta hydrolase"/>
    <property type="match status" value="1"/>
</dbReference>
<dbReference type="GO" id="GO:0030600">
    <property type="term" value="F:feruloyl esterase activity"/>
    <property type="evidence" value="ECO:0007669"/>
    <property type="project" value="InterPro"/>
</dbReference>
<dbReference type="KEGG" id="scl:sce4606"/>
<dbReference type="Proteomes" id="UP000002139">
    <property type="component" value="Chromosome"/>
</dbReference>
<evidence type="ECO:0000256" key="6">
    <source>
        <dbReference type="ARBA" id="ARBA00023277"/>
    </source>
</evidence>
<organism evidence="11 12">
    <name type="scientific">Sorangium cellulosum (strain So ce56)</name>
    <name type="common">Polyangium cellulosum (strain So ce56)</name>
    <dbReference type="NCBI Taxonomy" id="448385"/>
    <lineage>
        <taxon>Bacteria</taxon>
        <taxon>Pseudomonadati</taxon>
        <taxon>Myxococcota</taxon>
        <taxon>Polyangia</taxon>
        <taxon>Polyangiales</taxon>
        <taxon>Polyangiaceae</taxon>
        <taxon>Sorangium</taxon>
    </lineage>
</organism>
<keyword evidence="4 9" id="KW-0732">Signal</keyword>
<dbReference type="PANTHER" id="PTHR38050:SF2">
    <property type="entry name" value="FERULOYL ESTERASE C-RELATED"/>
    <property type="match status" value="1"/>
</dbReference>
<feature type="compositionally biased region" description="Gly residues" evidence="8">
    <location>
        <begin position="75"/>
        <end position="130"/>
    </location>
</feature>
<dbReference type="SUPFAM" id="SSF53474">
    <property type="entry name" value="alpha/beta-Hydrolases"/>
    <property type="match status" value="1"/>
</dbReference>
<name>A9F9K9_SORC5</name>
<keyword evidence="5" id="KW-0378">Hydrolase</keyword>
<keyword evidence="7" id="KW-0624">Polysaccharide degradation</keyword>
<dbReference type="Pfam" id="PF00326">
    <property type="entry name" value="Peptidase_S9"/>
    <property type="match status" value="1"/>
</dbReference>
<dbReference type="BioCyc" id="SCEL448385:SCE_RS23660-MONOMER"/>
<evidence type="ECO:0000256" key="8">
    <source>
        <dbReference type="SAM" id="MobiDB-lite"/>
    </source>
</evidence>
<evidence type="ECO:0000256" key="2">
    <source>
        <dbReference type="ARBA" id="ARBA00022525"/>
    </source>
</evidence>
<evidence type="ECO:0000256" key="4">
    <source>
        <dbReference type="ARBA" id="ARBA00022729"/>
    </source>
</evidence>
<evidence type="ECO:0000256" key="7">
    <source>
        <dbReference type="ARBA" id="ARBA00023326"/>
    </source>
</evidence>
<comment type="subcellular location">
    <subcellularLocation>
        <location evidence="1">Secreted</location>
    </subcellularLocation>
</comment>
<dbReference type="InterPro" id="IPR043595">
    <property type="entry name" value="FaeB/C/D"/>
</dbReference>
<dbReference type="PROSITE" id="PS51257">
    <property type="entry name" value="PROKAR_LIPOPROTEIN"/>
    <property type="match status" value="1"/>
</dbReference>
<dbReference type="AlphaFoldDB" id="A9F9K9"/>
<feature type="signal peptide" evidence="9">
    <location>
        <begin position="1"/>
        <end position="27"/>
    </location>
</feature>
<feature type="domain" description="Peptidase S9 prolyl oligopeptidase catalytic" evidence="10">
    <location>
        <begin position="253"/>
        <end position="300"/>
    </location>
</feature>
<keyword evidence="6" id="KW-0119">Carbohydrate metabolism</keyword>
<dbReference type="OrthoDB" id="9767239at2"/>
<protein>
    <submittedName>
        <fullName evidence="11">PHB depolymerase</fullName>
    </submittedName>
</protein>
<accession>A9F9K9</accession>
<dbReference type="STRING" id="448385.sce4606"/>
<evidence type="ECO:0000256" key="5">
    <source>
        <dbReference type="ARBA" id="ARBA00022801"/>
    </source>
</evidence>
<dbReference type="InterPro" id="IPR001375">
    <property type="entry name" value="Peptidase_S9_cat"/>
</dbReference>
<reference evidence="11 12" key="1">
    <citation type="journal article" date="2007" name="Nat. Biotechnol.">
        <title>Complete genome sequence of the myxobacterium Sorangium cellulosum.</title>
        <authorList>
            <person name="Schneiker S."/>
            <person name="Perlova O."/>
            <person name="Kaiser O."/>
            <person name="Gerth K."/>
            <person name="Alici A."/>
            <person name="Altmeyer M.O."/>
            <person name="Bartels D."/>
            <person name="Bekel T."/>
            <person name="Beyer S."/>
            <person name="Bode E."/>
            <person name="Bode H.B."/>
            <person name="Bolten C.J."/>
            <person name="Choudhuri J.V."/>
            <person name="Doss S."/>
            <person name="Elnakady Y.A."/>
            <person name="Frank B."/>
            <person name="Gaigalat L."/>
            <person name="Goesmann A."/>
            <person name="Groeger C."/>
            <person name="Gross F."/>
            <person name="Jelsbak L."/>
            <person name="Jelsbak L."/>
            <person name="Kalinowski J."/>
            <person name="Kegler C."/>
            <person name="Knauber T."/>
            <person name="Konietzny S."/>
            <person name="Kopp M."/>
            <person name="Krause L."/>
            <person name="Krug D."/>
            <person name="Linke B."/>
            <person name="Mahmud T."/>
            <person name="Martinez-Arias R."/>
            <person name="McHardy A.C."/>
            <person name="Merai M."/>
            <person name="Meyer F."/>
            <person name="Mormann S."/>
            <person name="Munoz-Dorado J."/>
            <person name="Perez J."/>
            <person name="Pradella S."/>
            <person name="Rachid S."/>
            <person name="Raddatz G."/>
            <person name="Rosenau F."/>
            <person name="Rueckert C."/>
            <person name="Sasse F."/>
            <person name="Scharfe M."/>
            <person name="Schuster S.C."/>
            <person name="Suen G."/>
            <person name="Treuner-Lange A."/>
            <person name="Velicer G.J."/>
            <person name="Vorholter F.-J."/>
            <person name="Weissman K.J."/>
            <person name="Welch R.D."/>
            <person name="Wenzel S.C."/>
            <person name="Whitworth D.E."/>
            <person name="Wilhelm S."/>
            <person name="Wittmann C."/>
            <person name="Bloecker H."/>
            <person name="Puehler A."/>
            <person name="Mueller R."/>
        </authorList>
    </citation>
    <scope>NUCLEOTIDE SEQUENCE [LARGE SCALE GENOMIC DNA]</scope>
    <source>
        <strain evidence="12">So ce56</strain>
    </source>
</reference>
<proteinExistence type="predicted"/>
<dbReference type="GO" id="GO:0008236">
    <property type="term" value="F:serine-type peptidase activity"/>
    <property type="evidence" value="ECO:0007669"/>
    <property type="project" value="InterPro"/>
</dbReference>
<keyword evidence="12" id="KW-1185">Reference proteome</keyword>
<feature type="compositionally biased region" description="Polar residues" evidence="8">
    <location>
        <begin position="213"/>
        <end position="230"/>
    </location>
</feature>
<feature type="region of interest" description="Disordered" evidence="8">
    <location>
        <begin position="212"/>
        <end position="237"/>
    </location>
</feature>
<evidence type="ECO:0000313" key="11">
    <source>
        <dbReference type="EMBL" id="CAN94769.1"/>
    </source>
</evidence>
<keyword evidence="3" id="KW-0858">Xylan degradation</keyword>